<dbReference type="Proteomes" id="UP000265020">
    <property type="component" value="Unassembled WGS sequence"/>
</dbReference>
<organism evidence="3 4">
    <name type="scientific">Cyprinodon variegatus</name>
    <name type="common">Sheepshead minnow</name>
    <dbReference type="NCBI Taxonomy" id="28743"/>
    <lineage>
        <taxon>Eukaryota</taxon>
        <taxon>Metazoa</taxon>
        <taxon>Chordata</taxon>
        <taxon>Craniata</taxon>
        <taxon>Vertebrata</taxon>
        <taxon>Euteleostomi</taxon>
        <taxon>Actinopterygii</taxon>
        <taxon>Neopterygii</taxon>
        <taxon>Teleostei</taxon>
        <taxon>Neoteleostei</taxon>
        <taxon>Acanthomorphata</taxon>
        <taxon>Ovalentaria</taxon>
        <taxon>Atherinomorphae</taxon>
        <taxon>Cyprinodontiformes</taxon>
        <taxon>Cyprinodontidae</taxon>
        <taxon>Cyprinodon</taxon>
    </lineage>
</organism>
<keyword evidence="2" id="KW-0802">TPR repeat</keyword>
<dbReference type="PANTHER" id="PTHR44314">
    <property type="entry name" value="CILIA- AND FLAGELLA-ASSOCIATED PROTEIN 70"/>
    <property type="match status" value="1"/>
</dbReference>
<dbReference type="OMA" id="HEAQESY"/>
<dbReference type="AlphaFoldDB" id="A0A3Q2GP46"/>
<dbReference type="GO" id="GO:0003341">
    <property type="term" value="P:cilium movement"/>
    <property type="evidence" value="ECO:0007669"/>
    <property type="project" value="TreeGrafter"/>
</dbReference>
<dbReference type="InterPro" id="IPR052628">
    <property type="entry name" value="CFAP70"/>
</dbReference>
<reference evidence="3" key="1">
    <citation type="submission" date="2025-08" db="UniProtKB">
        <authorList>
            <consortium name="Ensembl"/>
        </authorList>
    </citation>
    <scope>IDENTIFICATION</scope>
</reference>
<dbReference type="GO" id="GO:0070062">
    <property type="term" value="C:extracellular exosome"/>
    <property type="evidence" value="ECO:0007669"/>
    <property type="project" value="TreeGrafter"/>
</dbReference>
<name>A0A3Q2GP46_CYPVA</name>
<dbReference type="GO" id="GO:0060271">
    <property type="term" value="P:cilium assembly"/>
    <property type="evidence" value="ECO:0007669"/>
    <property type="project" value="TreeGrafter"/>
</dbReference>
<evidence type="ECO:0000256" key="1">
    <source>
        <dbReference type="ARBA" id="ARBA00022737"/>
    </source>
</evidence>
<evidence type="ECO:0008006" key="5">
    <source>
        <dbReference type="Google" id="ProtNLM"/>
    </source>
</evidence>
<dbReference type="GO" id="GO:0031514">
    <property type="term" value="C:motile cilium"/>
    <property type="evidence" value="ECO:0007669"/>
    <property type="project" value="TreeGrafter"/>
</dbReference>
<evidence type="ECO:0000313" key="4">
    <source>
        <dbReference type="Proteomes" id="UP000265020"/>
    </source>
</evidence>
<reference evidence="3" key="2">
    <citation type="submission" date="2025-09" db="UniProtKB">
        <authorList>
            <consortium name="Ensembl"/>
        </authorList>
    </citation>
    <scope>IDENTIFICATION</scope>
</reference>
<dbReference type="InterPro" id="IPR011990">
    <property type="entry name" value="TPR-like_helical_dom_sf"/>
</dbReference>
<proteinExistence type="predicted"/>
<keyword evidence="1" id="KW-0677">Repeat</keyword>
<accession>A0A3Q2GP46</accession>
<keyword evidence="4" id="KW-1185">Reference proteome</keyword>
<dbReference type="SUPFAM" id="SSF48452">
    <property type="entry name" value="TPR-like"/>
    <property type="match status" value="1"/>
</dbReference>
<sequence>MAEYALSQELLCPEGGCSFAYLFNLAKLQLLKGDYTGAAGSLEEALNPDAWALKGHCHYLQGDVPEAQESYERSLIFQQPPSDSHIVLLRLGSIYFMQNNLEELCEAEDALAAASRLNTVNAEMWAYLSLINLKVSDYKDYNSQSSGTAHGGLLFSIKQTRYLFD</sequence>
<dbReference type="PANTHER" id="PTHR44314:SF1">
    <property type="entry name" value="CILIA- AND FLAGELLA-ASSOCIATED PROTEIN 70"/>
    <property type="match status" value="1"/>
</dbReference>
<protein>
    <recommendedName>
        <fullName evidence="5">Cilia and flagella associated protein 70</fullName>
    </recommendedName>
</protein>
<dbReference type="Gene3D" id="1.25.40.10">
    <property type="entry name" value="Tetratricopeptide repeat domain"/>
    <property type="match status" value="1"/>
</dbReference>
<dbReference type="Ensembl" id="ENSCVAT00000025010.1">
    <property type="protein sequence ID" value="ENSCVAP00000030765.1"/>
    <property type="gene ID" value="ENSCVAG00000019551.1"/>
</dbReference>
<dbReference type="STRING" id="28743.ENSCVAP00000030765"/>
<evidence type="ECO:0000256" key="2">
    <source>
        <dbReference type="ARBA" id="ARBA00022803"/>
    </source>
</evidence>
<evidence type="ECO:0000313" key="3">
    <source>
        <dbReference type="Ensembl" id="ENSCVAP00000030765.1"/>
    </source>
</evidence>
<dbReference type="GeneTree" id="ENSGT00390000013319"/>